<evidence type="ECO:0000313" key="2">
    <source>
        <dbReference type="EMBL" id="QTH70208.1"/>
    </source>
</evidence>
<dbReference type="EMBL" id="CP072133">
    <property type="protein sequence ID" value="QTH70208.1"/>
    <property type="molecule type" value="Genomic_DNA"/>
</dbReference>
<sequence>MKKIALIGTLLISASTVAHENSFNISSDNCEVEFQNDVRISDQDITIENKANNKISISRKGEVYVQGERVDLSAAQRQAASHYSDSLRAELPKVAEIALDAVKIAGVALEEVGTALDMDSLKDMHEIMDELSVEVKNTFYQQNDFVMGEKTFNEFGDQFSDKFESRLEDAIQSTMFQSVGSLLVTLGSEMISSGGNMDEFGERMDRMGKNIDEKVEKQAKVIEARADQLCGDFAALAEQENTLTAAVPVLADYKLFAYKTKI</sequence>
<feature type="chain" id="PRO_5037884810" evidence="1">
    <location>
        <begin position="21"/>
        <end position="262"/>
    </location>
</feature>
<keyword evidence="3" id="KW-1185">Reference proteome</keyword>
<dbReference type="RefSeq" id="WP_208841804.1">
    <property type="nucleotide sequence ID" value="NZ_CP072133.1"/>
</dbReference>
<evidence type="ECO:0000313" key="3">
    <source>
        <dbReference type="Proteomes" id="UP000664904"/>
    </source>
</evidence>
<keyword evidence="1" id="KW-0732">Signal</keyword>
<protein>
    <submittedName>
        <fullName evidence="2">YggN family protein</fullName>
    </submittedName>
</protein>
<dbReference type="InterPro" id="IPR021307">
    <property type="entry name" value="DUF2884"/>
</dbReference>
<accession>A0A975HJQ1</accession>
<proteinExistence type="predicted"/>
<organism evidence="2 3">
    <name type="scientific">Pseudoalteromonas xiamenensis</name>
    <dbReference type="NCBI Taxonomy" id="882626"/>
    <lineage>
        <taxon>Bacteria</taxon>
        <taxon>Pseudomonadati</taxon>
        <taxon>Pseudomonadota</taxon>
        <taxon>Gammaproteobacteria</taxon>
        <taxon>Alteromonadales</taxon>
        <taxon>Pseudoalteromonadaceae</taxon>
        <taxon>Pseudoalteromonas</taxon>
    </lineage>
</organism>
<reference evidence="2" key="1">
    <citation type="submission" date="2021-03" db="EMBL/GenBank/DDBJ databases">
        <title>Complete Genome of Pseudoalteromonas xiamenensis STKMTI.2, a new potential marine bacterium producing anti-Vibrio compounds.</title>
        <authorList>
            <person name="Handayani D.P."/>
            <person name="Isnansetyo A."/>
            <person name="Istiqomah I."/>
            <person name="Jumina J."/>
        </authorList>
    </citation>
    <scope>NUCLEOTIDE SEQUENCE</scope>
    <source>
        <strain evidence="2">STKMTI.2</strain>
    </source>
</reference>
<name>A0A975HJQ1_9GAMM</name>
<dbReference type="Pfam" id="PF11101">
    <property type="entry name" value="DUF2884"/>
    <property type="match status" value="1"/>
</dbReference>
<gene>
    <name evidence="2" type="ORF">J5O05_09115</name>
</gene>
<feature type="signal peptide" evidence="1">
    <location>
        <begin position="1"/>
        <end position="20"/>
    </location>
</feature>
<dbReference type="AlphaFoldDB" id="A0A975HJQ1"/>
<dbReference type="Proteomes" id="UP000664904">
    <property type="component" value="Chromosome"/>
</dbReference>
<dbReference type="KEGG" id="pxi:J5O05_09115"/>
<evidence type="ECO:0000256" key="1">
    <source>
        <dbReference type="SAM" id="SignalP"/>
    </source>
</evidence>